<evidence type="ECO:0000256" key="3">
    <source>
        <dbReference type="ARBA" id="ARBA00023125"/>
    </source>
</evidence>
<dbReference type="EMBL" id="JBGUBD010000017">
    <property type="protein sequence ID" value="MFA9480205.1"/>
    <property type="molecule type" value="Genomic_DNA"/>
</dbReference>
<dbReference type="InterPro" id="IPR000847">
    <property type="entry name" value="LysR_HTH_N"/>
</dbReference>
<comment type="caution">
    <text evidence="6">The sequence shown here is derived from an EMBL/GenBank/DDBJ whole genome shotgun (WGS) entry which is preliminary data.</text>
</comment>
<dbReference type="PRINTS" id="PR00039">
    <property type="entry name" value="HTHLYSR"/>
</dbReference>
<name>A0ABV4UAN2_9BACT</name>
<dbReference type="Gene3D" id="3.40.190.10">
    <property type="entry name" value="Periplasmic binding protein-like II"/>
    <property type="match status" value="2"/>
</dbReference>
<dbReference type="InterPro" id="IPR005119">
    <property type="entry name" value="LysR_subst-bd"/>
</dbReference>
<comment type="similarity">
    <text evidence="1">Belongs to the LysR transcriptional regulatory family.</text>
</comment>
<dbReference type="Gene3D" id="1.10.10.10">
    <property type="entry name" value="Winged helix-like DNA-binding domain superfamily/Winged helix DNA-binding domain"/>
    <property type="match status" value="1"/>
</dbReference>
<dbReference type="SUPFAM" id="SSF53850">
    <property type="entry name" value="Periplasmic binding protein-like II"/>
    <property type="match status" value="1"/>
</dbReference>
<dbReference type="InterPro" id="IPR036390">
    <property type="entry name" value="WH_DNA-bd_sf"/>
</dbReference>
<keyword evidence="3" id="KW-0238">DNA-binding</keyword>
<dbReference type="PROSITE" id="PS50931">
    <property type="entry name" value="HTH_LYSR"/>
    <property type="match status" value="1"/>
</dbReference>
<dbReference type="CDD" id="cd05466">
    <property type="entry name" value="PBP2_LTTR_substrate"/>
    <property type="match status" value="1"/>
</dbReference>
<accession>A0ABV4UAN2</accession>
<dbReference type="Pfam" id="PF00126">
    <property type="entry name" value="HTH_1"/>
    <property type="match status" value="1"/>
</dbReference>
<dbReference type="PANTHER" id="PTHR30346:SF0">
    <property type="entry name" value="HCA OPERON TRANSCRIPTIONAL ACTIVATOR HCAR"/>
    <property type="match status" value="1"/>
</dbReference>
<sequence length="307" mass="34384">MELHQLRYFVAVAELEHFTRAAARCRVSQPSLSQQIMKLERDLGQPLLERLGRSVRLTDAGRSLYGRATAILRLVDEAQAHAKAEGDWQADRVSVAAILTVAPYLLPPLINAFQRSYPRGRLTVREDFTAKVVAAVASGDVDLAFVALPVDDDRLTVEPLFDEPLLLAMPAGHRLESRKRVDIRDLDDEPFVLIDETHCLGEQIVGFCRQHTCAPMIACTSAQMLTVQEMVGLGQGVSLVPEMAARADRSRKRTYRQLDGNAPRRTLAMIRRRDRQPNRLLEAFWQLADKSLRPATSASTVKHKART</sequence>
<dbReference type="PANTHER" id="PTHR30346">
    <property type="entry name" value="TRANSCRIPTIONAL DUAL REGULATOR HCAR-RELATED"/>
    <property type="match status" value="1"/>
</dbReference>
<dbReference type="RefSeq" id="WP_425347129.1">
    <property type="nucleotide sequence ID" value="NZ_JBGUBD010000017.1"/>
</dbReference>
<evidence type="ECO:0000259" key="5">
    <source>
        <dbReference type="PROSITE" id="PS50931"/>
    </source>
</evidence>
<keyword evidence="4" id="KW-0804">Transcription</keyword>
<proteinExistence type="inferred from homology"/>
<protein>
    <submittedName>
        <fullName evidence="6">LysR family transcriptional regulator</fullName>
    </submittedName>
</protein>
<evidence type="ECO:0000313" key="6">
    <source>
        <dbReference type="EMBL" id="MFA9480205.1"/>
    </source>
</evidence>
<evidence type="ECO:0000313" key="7">
    <source>
        <dbReference type="Proteomes" id="UP001575105"/>
    </source>
</evidence>
<dbReference type="Pfam" id="PF03466">
    <property type="entry name" value="LysR_substrate"/>
    <property type="match status" value="1"/>
</dbReference>
<evidence type="ECO:0000256" key="1">
    <source>
        <dbReference type="ARBA" id="ARBA00009437"/>
    </source>
</evidence>
<organism evidence="6 7">
    <name type="scientific">Natronomicrosphaera hydrolytica</name>
    <dbReference type="NCBI Taxonomy" id="3242702"/>
    <lineage>
        <taxon>Bacteria</taxon>
        <taxon>Pseudomonadati</taxon>
        <taxon>Planctomycetota</taxon>
        <taxon>Phycisphaerae</taxon>
        <taxon>Phycisphaerales</taxon>
        <taxon>Phycisphaeraceae</taxon>
        <taxon>Natronomicrosphaera</taxon>
    </lineage>
</organism>
<evidence type="ECO:0000256" key="4">
    <source>
        <dbReference type="ARBA" id="ARBA00023163"/>
    </source>
</evidence>
<reference evidence="6 7" key="1">
    <citation type="submission" date="2024-08" db="EMBL/GenBank/DDBJ databases">
        <title>Whole-genome sequencing of halo(alkali)philic microorganisms from hypersaline lakes.</title>
        <authorList>
            <person name="Sorokin D.Y."/>
            <person name="Merkel A.Y."/>
            <person name="Messina E."/>
            <person name="Yakimov M."/>
        </authorList>
    </citation>
    <scope>NUCLEOTIDE SEQUENCE [LARGE SCALE GENOMIC DNA]</scope>
    <source>
        <strain evidence="6 7">AB-hyl4</strain>
    </source>
</reference>
<feature type="domain" description="HTH lysR-type" evidence="5">
    <location>
        <begin position="1"/>
        <end position="58"/>
    </location>
</feature>
<dbReference type="InterPro" id="IPR036388">
    <property type="entry name" value="WH-like_DNA-bd_sf"/>
</dbReference>
<gene>
    <name evidence="6" type="ORF">ACERK3_18180</name>
</gene>
<dbReference type="Proteomes" id="UP001575105">
    <property type="component" value="Unassembled WGS sequence"/>
</dbReference>
<dbReference type="SUPFAM" id="SSF46785">
    <property type="entry name" value="Winged helix' DNA-binding domain"/>
    <property type="match status" value="1"/>
</dbReference>
<keyword evidence="7" id="KW-1185">Reference proteome</keyword>
<evidence type="ECO:0000256" key="2">
    <source>
        <dbReference type="ARBA" id="ARBA00023015"/>
    </source>
</evidence>
<keyword evidence="2" id="KW-0805">Transcription regulation</keyword>